<protein>
    <submittedName>
        <fullName evidence="4">JmjC domain-containing protein 5</fullName>
    </submittedName>
</protein>
<feature type="region of interest" description="Disordered" evidence="1">
    <location>
        <begin position="515"/>
        <end position="539"/>
    </location>
</feature>
<keyword evidence="6" id="KW-1185">Reference proteome</keyword>
<feature type="compositionally biased region" description="Basic and acidic residues" evidence="1">
    <location>
        <begin position="243"/>
        <end position="253"/>
    </location>
</feature>
<dbReference type="VEuPathDB" id="FungiDB:MAPG_00499"/>
<dbReference type="OMA" id="AHACCET"/>
<evidence type="ECO:0000256" key="2">
    <source>
        <dbReference type="SAM" id="SignalP"/>
    </source>
</evidence>
<reference evidence="5" key="5">
    <citation type="submission" date="2015-06" db="UniProtKB">
        <authorList>
            <consortium name="EnsemblFungi"/>
        </authorList>
    </citation>
    <scope>IDENTIFICATION</scope>
    <source>
        <strain evidence="5">ATCC 64411</strain>
    </source>
</reference>
<dbReference type="PROSITE" id="PS51184">
    <property type="entry name" value="JMJC"/>
    <property type="match status" value="1"/>
</dbReference>
<feature type="signal peptide" evidence="2">
    <location>
        <begin position="1"/>
        <end position="23"/>
    </location>
</feature>
<keyword evidence="2" id="KW-0732">Signal</keyword>
<dbReference type="EMBL" id="ADBL01000118">
    <property type="status" value="NOT_ANNOTATED_CDS"/>
    <property type="molecule type" value="Genomic_DNA"/>
</dbReference>
<evidence type="ECO:0000256" key="1">
    <source>
        <dbReference type="SAM" id="MobiDB-lite"/>
    </source>
</evidence>
<dbReference type="AlphaFoldDB" id="A0A0C4DL60"/>
<organism evidence="5 6">
    <name type="scientific">Magnaporthiopsis poae (strain ATCC 64411 / 73-15)</name>
    <name type="common">Kentucky bluegrass fungus</name>
    <name type="synonym">Magnaporthe poae</name>
    <dbReference type="NCBI Taxonomy" id="644358"/>
    <lineage>
        <taxon>Eukaryota</taxon>
        <taxon>Fungi</taxon>
        <taxon>Dikarya</taxon>
        <taxon>Ascomycota</taxon>
        <taxon>Pezizomycotina</taxon>
        <taxon>Sordariomycetes</taxon>
        <taxon>Sordariomycetidae</taxon>
        <taxon>Magnaporthales</taxon>
        <taxon>Magnaporthaceae</taxon>
        <taxon>Magnaporthiopsis</taxon>
    </lineage>
</organism>
<dbReference type="Proteomes" id="UP000011715">
    <property type="component" value="Unassembled WGS sequence"/>
</dbReference>
<accession>A0A0C4DL60</accession>
<dbReference type="Pfam" id="PF13621">
    <property type="entry name" value="Cupin_8"/>
    <property type="match status" value="1"/>
</dbReference>
<dbReference type="STRING" id="644358.A0A0C4DL60"/>
<sequence length="631" mass="68175">MCRNRLLGLCLTAALQISSEAAAAVTASNSSNSSSSDTQARHPLIGCGGPLIGLLGRQASVIAGLCLGEARAGAAAAHACCETGTESPGYPDPTPLGSLDEESRRQRRLLCSRLDDLISLSYGRFYAYVFRELPACWRQLYTDASILKFAVCLLSAPHLEDLTDESDVDSLLDELVKPLDLALVLAGGAGHQRGREWIDEALALLDKIYGYVGSGGDVDAPMAPLSRATPGDDGFAPQPKKPRLSEDPRRPRGWEASPSFSTAEPFTPPVKNPVKRIPRLPFPEFQTHLSRPSNPSLGPEPLVITGVTDDWPARTTRPWNKPAYLLSRTLRGRRLVPVEVGRSYVDDGWGQKIVPFADFLCTYIDATATAAEAGEDVEGRRSSTSPPDKEHVPVAYLAQHQLFLQIPQLREDIRLPDYCYTSPPPPPPTLFRGGEEEAAHPPPELHEPMLNAWLGPPGTITPLHTDPYHNILAQLVGRKYVRLYSPLHTPQMAARGREAGVEMGNTSALDVPARERRPISLEGRERLQSGRRSPPRGGISCVVNSGEGLDVGALEGWDAPGGGDDGDDDDIGGAVAGTTGGRDAAAAVAAFRDVPFVDCILEPGNMLYIPAGWWHYVRGLSVSFSVSFWWN</sequence>
<dbReference type="EnsemblFungi" id="MAPG_00499T0">
    <property type="protein sequence ID" value="MAPG_00499T0"/>
    <property type="gene ID" value="MAPG_00499"/>
</dbReference>
<dbReference type="PANTHER" id="PTHR12461">
    <property type="entry name" value="HYPOXIA-INDUCIBLE FACTOR 1 ALPHA INHIBITOR-RELATED"/>
    <property type="match status" value="1"/>
</dbReference>
<dbReference type="SUPFAM" id="SSF51197">
    <property type="entry name" value="Clavaminate synthase-like"/>
    <property type="match status" value="1"/>
</dbReference>
<feature type="compositionally biased region" description="Basic and acidic residues" evidence="1">
    <location>
        <begin position="515"/>
        <end position="528"/>
    </location>
</feature>
<feature type="region of interest" description="Disordered" evidence="1">
    <location>
        <begin position="553"/>
        <end position="575"/>
    </location>
</feature>
<feature type="region of interest" description="Disordered" evidence="1">
    <location>
        <begin position="222"/>
        <end position="273"/>
    </location>
</feature>
<proteinExistence type="predicted"/>
<reference evidence="5" key="4">
    <citation type="journal article" date="2015" name="G3 (Bethesda)">
        <title>Genome sequences of three phytopathogenic species of the Magnaporthaceae family of fungi.</title>
        <authorList>
            <person name="Okagaki L.H."/>
            <person name="Nunes C.C."/>
            <person name="Sailsbery J."/>
            <person name="Clay B."/>
            <person name="Brown D."/>
            <person name="John T."/>
            <person name="Oh Y."/>
            <person name="Young N."/>
            <person name="Fitzgerald M."/>
            <person name="Haas B.J."/>
            <person name="Zeng Q."/>
            <person name="Young S."/>
            <person name="Adiconis X."/>
            <person name="Fan L."/>
            <person name="Levin J.Z."/>
            <person name="Mitchell T.K."/>
            <person name="Okubara P.A."/>
            <person name="Farman M.L."/>
            <person name="Kohn L.M."/>
            <person name="Birren B."/>
            <person name="Ma L.-J."/>
            <person name="Dean R.A."/>
        </authorList>
    </citation>
    <scope>NUCLEOTIDE SEQUENCE</scope>
    <source>
        <strain evidence="5">ATCC 64411 / 73-15</strain>
    </source>
</reference>
<name>A0A0C4DL60_MAGP6</name>
<evidence type="ECO:0000313" key="5">
    <source>
        <dbReference type="EnsemblFungi" id="MAPG_00499T0"/>
    </source>
</evidence>
<dbReference type="eggNOG" id="KOG2132">
    <property type="taxonomic scope" value="Eukaryota"/>
</dbReference>
<evidence type="ECO:0000313" key="6">
    <source>
        <dbReference type="Proteomes" id="UP000011715"/>
    </source>
</evidence>
<reference evidence="4" key="2">
    <citation type="submission" date="2010-05" db="EMBL/GenBank/DDBJ databases">
        <title>The Genome Sequence of Magnaporthe poae strain ATCC 64411.</title>
        <authorList>
            <consortium name="The Broad Institute Genome Sequencing Platform"/>
            <consortium name="Broad Institute Genome Sequencing Center for Infectious Disease"/>
            <person name="Ma L.-J."/>
            <person name="Dead R."/>
            <person name="Young S."/>
            <person name="Zeng Q."/>
            <person name="Koehrsen M."/>
            <person name="Alvarado L."/>
            <person name="Berlin A."/>
            <person name="Chapman S.B."/>
            <person name="Chen Z."/>
            <person name="Freedman E."/>
            <person name="Gellesch M."/>
            <person name="Goldberg J."/>
            <person name="Griggs A."/>
            <person name="Gujja S."/>
            <person name="Heilman E.R."/>
            <person name="Heiman D."/>
            <person name="Hepburn T."/>
            <person name="Howarth C."/>
            <person name="Jen D."/>
            <person name="Larson L."/>
            <person name="Mehta T."/>
            <person name="Neiman D."/>
            <person name="Pearson M."/>
            <person name="Roberts A."/>
            <person name="Saif S."/>
            <person name="Shea T."/>
            <person name="Shenoy N."/>
            <person name="Sisk P."/>
            <person name="Stolte C."/>
            <person name="Sykes S."/>
            <person name="Walk T."/>
            <person name="White J."/>
            <person name="Yandava C."/>
            <person name="Haas B."/>
            <person name="Nusbaum C."/>
            <person name="Birren B."/>
        </authorList>
    </citation>
    <scope>NUCLEOTIDE SEQUENCE</scope>
    <source>
        <strain evidence="4">ATCC 64411</strain>
    </source>
</reference>
<reference evidence="6" key="1">
    <citation type="submission" date="2010-05" db="EMBL/GenBank/DDBJ databases">
        <title>The genome sequence of Magnaporthe poae strain ATCC 64411.</title>
        <authorList>
            <person name="Ma L.-J."/>
            <person name="Dead R."/>
            <person name="Young S."/>
            <person name="Zeng Q."/>
            <person name="Koehrsen M."/>
            <person name="Alvarado L."/>
            <person name="Berlin A."/>
            <person name="Chapman S.B."/>
            <person name="Chen Z."/>
            <person name="Freedman E."/>
            <person name="Gellesch M."/>
            <person name="Goldberg J."/>
            <person name="Griggs A."/>
            <person name="Gujja S."/>
            <person name="Heilman E.R."/>
            <person name="Heiman D."/>
            <person name="Hepburn T."/>
            <person name="Howarth C."/>
            <person name="Jen D."/>
            <person name="Larson L."/>
            <person name="Mehta T."/>
            <person name="Neiman D."/>
            <person name="Pearson M."/>
            <person name="Roberts A."/>
            <person name="Saif S."/>
            <person name="Shea T."/>
            <person name="Shenoy N."/>
            <person name="Sisk P."/>
            <person name="Stolte C."/>
            <person name="Sykes S."/>
            <person name="Walk T."/>
            <person name="White J."/>
            <person name="Yandava C."/>
            <person name="Haas B."/>
            <person name="Nusbaum C."/>
            <person name="Birren B."/>
        </authorList>
    </citation>
    <scope>NUCLEOTIDE SEQUENCE [LARGE SCALE GENOMIC DNA]</scope>
    <source>
        <strain evidence="6">ATCC 64411 / 73-15</strain>
    </source>
</reference>
<dbReference type="Gene3D" id="2.60.120.650">
    <property type="entry name" value="Cupin"/>
    <property type="match status" value="1"/>
</dbReference>
<dbReference type="PANTHER" id="PTHR12461:SF101">
    <property type="entry name" value="TRNA WYBUTOSINE-SYNTHESIZING PROTEIN 4"/>
    <property type="match status" value="1"/>
</dbReference>
<gene>
    <name evidence="4" type="ORF">MAPG_00499</name>
</gene>
<dbReference type="InterPro" id="IPR041667">
    <property type="entry name" value="Cupin_8"/>
</dbReference>
<dbReference type="OrthoDB" id="47172at2759"/>
<feature type="chain" id="PRO_5009385112" evidence="2">
    <location>
        <begin position="24"/>
        <end position="631"/>
    </location>
</feature>
<feature type="domain" description="JmjC" evidence="3">
    <location>
        <begin position="395"/>
        <end position="631"/>
    </location>
</feature>
<dbReference type="InterPro" id="IPR003347">
    <property type="entry name" value="JmjC_dom"/>
</dbReference>
<reference evidence="4" key="3">
    <citation type="submission" date="2011-03" db="EMBL/GenBank/DDBJ databases">
        <title>Annotation of Magnaporthe poae ATCC 64411.</title>
        <authorList>
            <person name="Ma L.-J."/>
            <person name="Dead R."/>
            <person name="Young S.K."/>
            <person name="Zeng Q."/>
            <person name="Gargeya S."/>
            <person name="Fitzgerald M."/>
            <person name="Haas B."/>
            <person name="Abouelleil A."/>
            <person name="Alvarado L."/>
            <person name="Arachchi H.M."/>
            <person name="Berlin A."/>
            <person name="Brown A."/>
            <person name="Chapman S.B."/>
            <person name="Chen Z."/>
            <person name="Dunbar C."/>
            <person name="Freedman E."/>
            <person name="Gearin G."/>
            <person name="Gellesch M."/>
            <person name="Goldberg J."/>
            <person name="Griggs A."/>
            <person name="Gujja S."/>
            <person name="Heiman D."/>
            <person name="Howarth C."/>
            <person name="Larson L."/>
            <person name="Lui A."/>
            <person name="MacDonald P.J.P."/>
            <person name="Mehta T."/>
            <person name="Montmayeur A."/>
            <person name="Murphy C."/>
            <person name="Neiman D."/>
            <person name="Pearson M."/>
            <person name="Priest M."/>
            <person name="Roberts A."/>
            <person name="Saif S."/>
            <person name="Shea T."/>
            <person name="Shenoy N."/>
            <person name="Sisk P."/>
            <person name="Stolte C."/>
            <person name="Sykes S."/>
            <person name="Yandava C."/>
            <person name="Wortman J."/>
            <person name="Nusbaum C."/>
            <person name="Birren B."/>
        </authorList>
    </citation>
    <scope>NUCLEOTIDE SEQUENCE</scope>
    <source>
        <strain evidence="4">ATCC 64411</strain>
    </source>
</reference>
<dbReference type="SMART" id="SM00558">
    <property type="entry name" value="JmjC"/>
    <property type="match status" value="1"/>
</dbReference>
<evidence type="ECO:0000259" key="3">
    <source>
        <dbReference type="PROSITE" id="PS51184"/>
    </source>
</evidence>
<evidence type="ECO:0000313" key="4">
    <source>
        <dbReference type="EMBL" id="KLU81409.1"/>
    </source>
</evidence>
<dbReference type="EMBL" id="GL876966">
    <property type="protein sequence ID" value="KLU81409.1"/>
    <property type="molecule type" value="Genomic_DNA"/>
</dbReference>